<dbReference type="OrthoDB" id="9804723at2"/>
<evidence type="ECO:0000313" key="2">
    <source>
        <dbReference type="EMBL" id="REF86296.1"/>
    </source>
</evidence>
<name>A0A3D9YUL4_9HYPH</name>
<organism evidence="2 3">
    <name type="scientific">Methylovirgula ligni</name>
    <dbReference type="NCBI Taxonomy" id="569860"/>
    <lineage>
        <taxon>Bacteria</taxon>
        <taxon>Pseudomonadati</taxon>
        <taxon>Pseudomonadota</taxon>
        <taxon>Alphaproteobacteria</taxon>
        <taxon>Hyphomicrobiales</taxon>
        <taxon>Beijerinckiaceae</taxon>
        <taxon>Methylovirgula</taxon>
    </lineage>
</organism>
<reference evidence="2 3" key="1">
    <citation type="submission" date="2018-08" db="EMBL/GenBank/DDBJ databases">
        <title>Genomic Encyclopedia of Type Strains, Phase IV (KMG-IV): sequencing the most valuable type-strain genomes for metagenomic binning, comparative biology and taxonomic classification.</title>
        <authorList>
            <person name="Goeker M."/>
        </authorList>
    </citation>
    <scope>NUCLEOTIDE SEQUENCE [LARGE SCALE GENOMIC DNA]</scope>
    <source>
        <strain evidence="2 3">BW863</strain>
    </source>
</reference>
<dbReference type="InterPro" id="IPR050266">
    <property type="entry name" value="AB_hydrolase_sf"/>
</dbReference>
<dbReference type="Proteomes" id="UP000256900">
    <property type="component" value="Unassembled WGS sequence"/>
</dbReference>
<keyword evidence="2" id="KW-0378">Hydrolase</keyword>
<sequence>MSLKTHKKKAGGVTLNLREAGQGQLMVFLHGISANASVWDPILYSLQESYHVIAVDQRGHGLSDKPSKGYQGQDFASDILRLIEATSSGPAIIVGHSLGARNGVVAAAMQKELVAGVVAVEFTPFIEPIVLDTLKKRVIGGNRTFASKDEIVSYLSERYPLMPPDAIERRSTYGYVERNGVFHPLADPSGMAATAAGLREDFEPAVRVVDRPILLVRGKESKLVSQMAFERTQHLRPDFKSLIVPDTDHYVPEEAPATMAKAIREFAQTI</sequence>
<comment type="caution">
    <text evidence="2">The sequence shown here is derived from an EMBL/GenBank/DDBJ whole genome shotgun (WGS) entry which is preliminary data.</text>
</comment>
<dbReference type="PANTHER" id="PTHR43798:SF33">
    <property type="entry name" value="HYDROLASE, PUTATIVE (AFU_ORTHOLOGUE AFUA_2G14860)-RELATED"/>
    <property type="match status" value="1"/>
</dbReference>
<evidence type="ECO:0000259" key="1">
    <source>
        <dbReference type="Pfam" id="PF12697"/>
    </source>
</evidence>
<feature type="domain" description="AB hydrolase-1" evidence="1">
    <location>
        <begin position="26"/>
        <end position="261"/>
    </location>
</feature>
<dbReference type="Gene3D" id="3.40.50.1820">
    <property type="entry name" value="alpha/beta hydrolase"/>
    <property type="match status" value="1"/>
</dbReference>
<dbReference type="GO" id="GO:0016020">
    <property type="term" value="C:membrane"/>
    <property type="evidence" value="ECO:0007669"/>
    <property type="project" value="TreeGrafter"/>
</dbReference>
<dbReference type="GO" id="GO:0016787">
    <property type="term" value="F:hydrolase activity"/>
    <property type="evidence" value="ECO:0007669"/>
    <property type="project" value="UniProtKB-KW"/>
</dbReference>
<dbReference type="Pfam" id="PF12697">
    <property type="entry name" value="Abhydrolase_6"/>
    <property type="match status" value="1"/>
</dbReference>
<dbReference type="InterPro" id="IPR000073">
    <property type="entry name" value="AB_hydrolase_1"/>
</dbReference>
<gene>
    <name evidence="2" type="ORF">DES32_2346</name>
</gene>
<dbReference type="EMBL" id="QUMO01000003">
    <property type="protein sequence ID" value="REF86296.1"/>
    <property type="molecule type" value="Genomic_DNA"/>
</dbReference>
<dbReference type="AlphaFoldDB" id="A0A3D9YUL4"/>
<keyword evidence="3" id="KW-1185">Reference proteome</keyword>
<proteinExistence type="predicted"/>
<dbReference type="RefSeq" id="WP_115836848.1">
    <property type="nucleotide sequence ID" value="NZ_CP025086.1"/>
</dbReference>
<dbReference type="InterPro" id="IPR029058">
    <property type="entry name" value="AB_hydrolase_fold"/>
</dbReference>
<accession>A0A3D9YUL4</accession>
<dbReference type="SUPFAM" id="SSF53474">
    <property type="entry name" value="alpha/beta-Hydrolases"/>
    <property type="match status" value="1"/>
</dbReference>
<dbReference type="PANTHER" id="PTHR43798">
    <property type="entry name" value="MONOACYLGLYCEROL LIPASE"/>
    <property type="match status" value="1"/>
</dbReference>
<evidence type="ECO:0000313" key="3">
    <source>
        <dbReference type="Proteomes" id="UP000256900"/>
    </source>
</evidence>
<protein>
    <submittedName>
        <fullName evidence="2">2-(Acetamidomethylene)succinate hydrolase</fullName>
    </submittedName>
</protein>